<evidence type="ECO:0000313" key="2">
    <source>
        <dbReference type="EMBL" id="PTH78919.1"/>
    </source>
</evidence>
<dbReference type="Gene3D" id="1.10.260.40">
    <property type="entry name" value="lambda repressor-like DNA-binding domains"/>
    <property type="match status" value="1"/>
</dbReference>
<feature type="domain" description="HTH cro/C1-type" evidence="1">
    <location>
        <begin position="13"/>
        <end position="68"/>
    </location>
</feature>
<dbReference type="AlphaFoldDB" id="A0A2T4MWG7"/>
<dbReference type="PROSITE" id="PS50943">
    <property type="entry name" value="HTH_CROC1"/>
    <property type="match status" value="1"/>
</dbReference>
<gene>
    <name evidence="2" type="ORF">DAA48_20990</name>
</gene>
<dbReference type="InterPro" id="IPR001387">
    <property type="entry name" value="Cro/C1-type_HTH"/>
</dbReference>
<dbReference type="RefSeq" id="WP_107684544.1">
    <property type="nucleotide sequence ID" value="NZ_PZKL01000045.1"/>
</dbReference>
<accession>A0A2T4MWG7</accession>
<organism evidence="2 3">
    <name type="scientific">Aeromonas veronii</name>
    <dbReference type="NCBI Taxonomy" id="654"/>
    <lineage>
        <taxon>Bacteria</taxon>
        <taxon>Pseudomonadati</taxon>
        <taxon>Pseudomonadota</taxon>
        <taxon>Gammaproteobacteria</taxon>
        <taxon>Aeromonadales</taxon>
        <taxon>Aeromonadaceae</taxon>
        <taxon>Aeromonas</taxon>
    </lineage>
</organism>
<evidence type="ECO:0000259" key="1">
    <source>
        <dbReference type="PROSITE" id="PS50943"/>
    </source>
</evidence>
<dbReference type="Proteomes" id="UP000241986">
    <property type="component" value="Unassembled WGS sequence"/>
</dbReference>
<reference evidence="2 3" key="1">
    <citation type="submission" date="2018-03" db="EMBL/GenBank/DDBJ databases">
        <title>Aeromonas veronii whole genome sequencing and analysis.</title>
        <authorList>
            <person name="Xie H."/>
            <person name="Liu T."/>
            <person name="Wang K."/>
        </authorList>
    </citation>
    <scope>NUCLEOTIDE SEQUENCE [LARGE SCALE GENOMIC DNA]</scope>
    <source>
        <strain evidence="2 3">XH.VA.1</strain>
    </source>
</reference>
<dbReference type="Pfam" id="PF13443">
    <property type="entry name" value="HTH_26"/>
    <property type="match status" value="1"/>
</dbReference>
<dbReference type="SMART" id="SM00530">
    <property type="entry name" value="HTH_XRE"/>
    <property type="match status" value="1"/>
</dbReference>
<name>A0A2T4MWG7_AERVE</name>
<protein>
    <recommendedName>
        <fullName evidence="1">HTH cro/C1-type domain-containing protein</fullName>
    </recommendedName>
</protein>
<sequence length="269" mass="30004">MEVISQNSFSTRLRQAMKDSGINQAELASLSGLSEGLISGLVNNPRKDLRASSLIAISYALDKDPLELYLGHFNTYRGIAHVWSLQDLYYHQSDAIPFIARKERISCDKLPEPLFAIKIENGDGKAVGFKDGQIVLASNRLSSRLPCECYILQRGDAIHLSKEIDEEIEFPIGKVVGLAGEQIAKKTEESKYEKNKVDCEHIKSYLVTLACDDELPQDLNELNLRDADELFGISTDLLDLVKEGLVVMAMDDKLPLDMNDLSMRDVLGE</sequence>
<dbReference type="SUPFAM" id="SSF47413">
    <property type="entry name" value="lambda repressor-like DNA-binding domains"/>
    <property type="match status" value="1"/>
</dbReference>
<dbReference type="GO" id="GO:0003677">
    <property type="term" value="F:DNA binding"/>
    <property type="evidence" value="ECO:0007669"/>
    <property type="project" value="InterPro"/>
</dbReference>
<dbReference type="EMBL" id="PZKL01000045">
    <property type="protein sequence ID" value="PTH78919.1"/>
    <property type="molecule type" value="Genomic_DNA"/>
</dbReference>
<dbReference type="CDD" id="cd00093">
    <property type="entry name" value="HTH_XRE"/>
    <property type="match status" value="1"/>
</dbReference>
<comment type="caution">
    <text evidence="2">The sequence shown here is derived from an EMBL/GenBank/DDBJ whole genome shotgun (WGS) entry which is preliminary data.</text>
</comment>
<evidence type="ECO:0000313" key="3">
    <source>
        <dbReference type="Proteomes" id="UP000241986"/>
    </source>
</evidence>
<dbReference type="InterPro" id="IPR010982">
    <property type="entry name" value="Lambda_DNA-bd_dom_sf"/>
</dbReference>
<proteinExistence type="predicted"/>